<feature type="transmembrane region" description="Helical" evidence="1">
    <location>
        <begin position="89"/>
        <end position="113"/>
    </location>
</feature>
<feature type="transmembrane region" description="Helical" evidence="1">
    <location>
        <begin position="60"/>
        <end position="82"/>
    </location>
</feature>
<accession>A0A4R6PN89</accession>
<dbReference type="InterPro" id="IPR045713">
    <property type="entry name" value="DUF6069"/>
</dbReference>
<dbReference type="AlphaFoldDB" id="A0A4R6PN89"/>
<gene>
    <name evidence="2" type="ORF">DFR75_102276</name>
</gene>
<feature type="transmembrane region" description="Helical" evidence="1">
    <location>
        <begin position="119"/>
        <end position="139"/>
    </location>
</feature>
<evidence type="ECO:0000313" key="3">
    <source>
        <dbReference type="Proteomes" id="UP000295087"/>
    </source>
</evidence>
<reference evidence="2 3" key="1">
    <citation type="submission" date="2019-03" db="EMBL/GenBank/DDBJ databases">
        <title>Genomic Encyclopedia of Type Strains, Phase IV (KMG-IV): sequencing the most valuable type-strain genomes for metagenomic binning, comparative biology and taxonomic classification.</title>
        <authorList>
            <person name="Goeker M."/>
        </authorList>
    </citation>
    <scope>NUCLEOTIDE SEQUENCE [LARGE SCALE GENOMIC DNA]</scope>
    <source>
        <strain evidence="2 3">DSM 44496</strain>
    </source>
</reference>
<feature type="transmembrane region" description="Helical" evidence="1">
    <location>
        <begin position="21"/>
        <end position="40"/>
    </location>
</feature>
<keyword evidence="3" id="KW-1185">Reference proteome</keyword>
<dbReference type="Pfam" id="PF19545">
    <property type="entry name" value="DUF6069"/>
    <property type="match status" value="1"/>
</dbReference>
<keyword evidence="1" id="KW-1133">Transmembrane helix</keyword>
<dbReference type="RefSeq" id="WP_067492361.1">
    <property type="nucleotide sequence ID" value="NZ_SNXK01000002.1"/>
</dbReference>
<keyword evidence="1" id="KW-0812">Transmembrane</keyword>
<proteinExistence type="predicted"/>
<comment type="caution">
    <text evidence="2">The sequence shown here is derived from an EMBL/GenBank/DDBJ whole genome shotgun (WGS) entry which is preliminary data.</text>
</comment>
<dbReference type="EMBL" id="SNXK01000002">
    <property type="protein sequence ID" value="TDP39558.1"/>
    <property type="molecule type" value="Genomic_DNA"/>
</dbReference>
<protein>
    <submittedName>
        <fullName evidence="2">Uncharacterized protein</fullName>
    </submittedName>
</protein>
<name>A0A4R6PN89_NOCIG</name>
<sequence length="146" mass="14722">MTTAVTTATTTRTLPALNRPVAVLGAVAAALIANLIVWGIGEAAGGSFTTTTDGKVADVAPGGVILMSVVPLLIGLTAAMLVSYKWTGVLRVAAVVGSVLSIATIGMTLTAGFDTASTIALSLMHVVLVPVMVIALEGVRRHIAEQ</sequence>
<evidence type="ECO:0000313" key="2">
    <source>
        <dbReference type="EMBL" id="TDP39558.1"/>
    </source>
</evidence>
<organism evidence="2 3">
    <name type="scientific">Nocardia ignorata</name>
    <dbReference type="NCBI Taxonomy" id="145285"/>
    <lineage>
        <taxon>Bacteria</taxon>
        <taxon>Bacillati</taxon>
        <taxon>Actinomycetota</taxon>
        <taxon>Actinomycetes</taxon>
        <taxon>Mycobacteriales</taxon>
        <taxon>Nocardiaceae</taxon>
        <taxon>Nocardia</taxon>
    </lineage>
</organism>
<dbReference type="Proteomes" id="UP000295087">
    <property type="component" value="Unassembled WGS sequence"/>
</dbReference>
<keyword evidence="1" id="KW-0472">Membrane</keyword>
<evidence type="ECO:0000256" key="1">
    <source>
        <dbReference type="SAM" id="Phobius"/>
    </source>
</evidence>